<keyword evidence="2" id="KW-0238">DNA-binding</keyword>
<dbReference type="Pfam" id="PF00717">
    <property type="entry name" value="Peptidase_S24"/>
    <property type="match status" value="1"/>
</dbReference>
<dbReference type="SUPFAM" id="SSF51306">
    <property type="entry name" value="LexA/Signal peptidase"/>
    <property type="match status" value="1"/>
</dbReference>
<dbReference type="InterPro" id="IPR010982">
    <property type="entry name" value="Lambda_DNA-bd_dom_sf"/>
</dbReference>
<dbReference type="CDD" id="cd06529">
    <property type="entry name" value="S24_LexA-like"/>
    <property type="match status" value="1"/>
</dbReference>
<dbReference type="Gene3D" id="2.10.109.10">
    <property type="entry name" value="Umud Fragment, subunit A"/>
    <property type="match status" value="1"/>
</dbReference>
<dbReference type="SUPFAM" id="SSF47413">
    <property type="entry name" value="lambda repressor-like DNA-binding domains"/>
    <property type="match status" value="1"/>
</dbReference>
<evidence type="ECO:0000256" key="3">
    <source>
        <dbReference type="ARBA" id="ARBA00023163"/>
    </source>
</evidence>
<dbReference type="AlphaFoldDB" id="A0A345VKP4"/>
<evidence type="ECO:0000256" key="1">
    <source>
        <dbReference type="ARBA" id="ARBA00023015"/>
    </source>
</evidence>
<feature type="domain" description="HTH cro/C1-type" evidence="4">
    <location>
        <begin position="7"/>
        <end position="61"/>
    </location>
</feature>
<dbReference type="InterPro" id="IPR039418">
    <property type="entry name" value="LexA-like"/>
</dbReference>
<dbReference type="RefSeq" id="WP_115130416.1">
    <property type="nucleotide sequence ID" value="NZ_CP022601.1"/>
</dbReference>
<name>A0A345VKP4_9STRE</name>
<reference evidence="5 6" key="1">
    <citation type="submission" date="2017-07" db="EMBL/GenBank/DDBJ databases">
        <title>Streptococcus pluranimalium as cause of bovine abortion.</title>
        <authorList>
            <person name="Rodriguez Campos S."/>
            <person name="Gobeli Brawand S."/>
            <person name="Brodard I."/>
            <person name="Rychener L."/>
            <person name="Perreten V."/>
        </authorList>
    </citation>
    <scope>NUCLEOTIDE SEQUENCE [LARGE SCALE GENOMIC DNA]</scope>
    <source>
        <strain evidence="5 6">14A0014</strain>
    </source>
</reference>
<proteinExistence type="predicted"/>
<evidence type="ECO:0000256" key="2">
    <source>
        <dbReference type="ARBA" id="ARBA00023125"/>
    </source>
</evidence>
<dbReference type="InterPro" id="IPR001387">
    <property type="entry name" value="Cro/C1-type_HTH"/>
</dbReference>
<gene>
    <name evidence="5" type="ORF">Sp14A_13830</name>
</gene>
<dbReference type="PROSITE" id="PS50943">
    <property type="entry name" value="HTH_CROC1"/>
    <property type="match status" value="1"/>
</dbReference>
<dbReference type="CDD" id="cd00093">
    <property type="entry name" value="HTH_XRE"/>
    <property type="match status" value="1"/>
</dbReference>
<evidence type="ECO:0000259" key="4">
    <source>
        <dbReference type="PROSITE" id="PS50943"/>
    </source>
</evidence>
<dbReference type="InterPro" id="IPR036286">
    <property type="entry name" value="LexA/Signal_pep-like_sf"/>
</dbReference>
<dbReference type="EMBL" id="CP022601">
    <property type="protein sequence ID" value="AXJ13296.1"/>
    <property type="molecule type" value="Genomic_DNA"/>
</dbReference>
<dbReference type="PANTHER" id="PTHR40661:SF1">
    <property type="entry name" value="HTH CRO_C1-TYPE DOMAIN-CONTAINING PROTEIN"/>
    <property type="match status" value="1"/>
</dbReference>
<keyword evidence="3" id="KW-0804">Transcription</keyword>
<dbReference type="PANTHER" id="PTHR40661">
    <property type="match status" value="1"/>
</dbReference>
<sequence length="232" mass="26480">MFSGSRLKECRMEKHYSQSELANLLKINRASYNKWETGKSVPNQKNLSALARILDVPTTYFESEYKIVNTYLQLSTENQGKVDEYAEELLQSQQSHDKVVPLFAVEVLSDVSLSAGLGELLFDEYETETVYAEEEQYGYDIAAWIKGDSMEPIYLDGEVALIRASGFDYDGAVYALSWNESVYIKKLYREENGFKMVSLNDNYPDKWIPYEDNPRIVGLVVSHFMPVIGAQA</sequence>
<keyword evidence="1" id="KW-0805">Transcription regulation</keyword>
<accession>A0A345VKP4</accession>
<dbReference type="Pfam" id="PF01381">
    <property type="entry name" value="HTH_3"/>
    <property type="match status" value="1"/>
</dbReference>
<dbReference type="Gene3D" id="1.10.260.40">
    <property type="entry name" value="lambda repressor-like DNA-binding domains"/>
    <property type="match status" value="1"/>
</dbReference>
<dbReference type="SMART" id="SM00530">
    <property type="entry name" value="HTH_XRE"/>
    <property type="match status" value="1"/>
</dbReference>
<organism evidence="5 6">
    <name type="scientific">Streptococcus pluranimalium</name>
    <dbReference type="NCBI Taxonomy" id="82348"/>
    <lineage>
        <taxon>Bacteria</taxon>
        <taxon>Bacillati</taxon>
        <taxon>Bacillota</taxon>
        <taxon>Bacilli</taxon>
        <taxon>Lactobacillales</taxon>
        <taxon>Streptococcaceae</taxon>
        <taxon>Streptococcus</taxon>
    </lineage>
</organism>
<evidence type="ECO:0000313" key="6">
    <source>
        <dbReference type="Proteomes" id="UP000255411"/>
    </source>
</evidence>
<evidence type="ECO:0000313" key="5">
    <source>
        <dbReference type="EMBL" id="AXJ13296.1"/>
    </source>
</evidence>
<dbReference type="GO" id="GO:0003677">
    <property type="term" value="F:DNA binding"/>
    <property type="evidence" value="ECO:0007669"/>
    <property type="project" value="UniProtKB-KW"/>
</dbReference>
<dbReference type="Proteomes" id="UP000255411">
    <property type="component" value="Chromosome"/>
</dbReference>
<dbReference type="InterPro" id="IPR015927">
    <property type="entry name" value="Peptidase_S24_S26A/B/C"/>
</dbReference>
<protein>
    <recommendedName>
        <fullName evidence="4">HTH cro/C1-type domain-containing protein</fullName>
    </recommendedName>
</protein>